<name>A0ABW7WUF2_9NOCA</name>
<dbReference type="PANTHER" id="PTHR22754:SF32">
    <property type="entry name" value="DISCO-INTERACTING PROTEIN 2"/>
    <property type="match status" value="1"/>
</dbReference>
<evidence type="ECO:0000256" key="1">
    <source>
        <dbReference type="ARBA" id="ARBA00006432"/>
    </source>
</evidence>
<dbReference type="EMBL" id="JBIRYO010000002">
    <property type="protein sequence ID" value="MFI2472458.1"/>
    <property type="molecule type" value="Genomic_DNA"/>
</dbReference>
<evidence type="ECO:0000313" key="7">
    <source>
        <dbReference type="EMBL" id="MFI2472458.1"/>
    </source>
</evidence>
<dbReference type="SUPFAM" id="SSF56801">
    <property type="entry name" value="Acetyl-CoA synthetase-like"/>
    <property type="match status" value="1"/>
</dbReference>
<dbReference type="Proteomes" id="UP001611415">
    <property type="component" value="Unassembled WGS sequence"/>
</dbReference>
<dbReference type="GO" id="GO:0016874">
    <property type="term" value="F:ligase activity"/>
    <property type="evidence" value="ECO:0007669"/>
    <property type="project" value="UniProtKB-KW"/>
</dbReference>
<evidence type="ECO:0000313" key="8">
    <source>
        <dbReference type="Proteomes" id="UP001611415"/>
    </source>
</evidence>
<evidence type="ECO:0000256" key="2">
    <source>
        <dbReference type="ARBA" id="ARBA00022598"/>
    </source>
</evidence>
<comment type="caution">
    <text evidence="7">The sequence shown here is derived from an EMBL/GenBank/DDBJ whole genome shotgun (WGS) entry which is preliminary data.</text>
</comment>
<protein>
    <submittedName>
        <fullName evidence="7">Fatty acyl-AMP ligase</fullName>
    </submittedName>
</protein>
<sequence length="581" mass="62817">MHSNFVAHVRAQVSAYGDTRKYTYLREAGRELVEDVATYRELDRDARALADWLTRRDDADRPVLLLYPPGPEFLRAFLGCLYAGVIAVPAPVPHDALSMRRVAGMLDDAGSRLILTSTALRASLAAWLRDRDGAAVSLAATDDEPLGDPDAWVMPDITGDTVAFLQYTSGSTSEPKGVVVSHGNLMHNEAAISAATDADDTGTVASWLPHFHDMGLIGMLLQPLYAGGELVYMSPITFLKRPVRLLEAIDRYRAQVTVAPNFAYDLLARRVTADQVAGLDLSSLRAVVNGAEPVRAHTLDAVIERLGPAGFAPDAFLPVYGMAEVTLLASAARIGRSPCYLDVDYAALERDRIVPAENGTRLVSCGAAATGLDIRIVDPVTLRTLPDGHVGEIWLGGPSVAQGYWHRSEETTEKFAARTDGAGPYLRTGDLGARHDGELFITGRLKDLIVMNGRNLYPHDIEEAVRDTHPAISDAPGVVLSIDTEHQERLLVVQGVRTTALNGLPPTELVARIRTAVSRGFDVPAPSVVLVERRAVHRTTSGKVQRNSMRSAFLDNTVGGVLHEELEPSVQRLRSGALATV</sequence>
<dbReference type="InterPro" id="IPR040097">
    <property type="entry name" value="FAAL/FAAC"/>
</dbReference>
<keyword evidence="4" id="KW-0443">Lipid metabolism</keyword>
<dbReference type="InterPro" id="IPR045851">
    <property type="entry name" value="AMP-bd_C_sf"/>
</dbReference>
<organism evidence="7 8">
    <name type="scientific">Nocardia xishanensis</name>
    <dbReference type="NCBI Taxonomy" id="238964"/>
    <lineage>
        <taxon>Bacteria</taxon>
        <taxon>Bacillati</taxon>
        <taxon>Actinomycetota</taxon>
        <taxon>Actinomycetes</taxon>
        <taxon>Mycobacteriales</taxon>
        <taxon>Nocardiaceae</taxon>
        <taxon>Nocardia</taxon>
    </lineage>
</organism>
<dbReference type="PROSITE" id="PS00455">
    <property type="entry name" value="AMP_BINDING"/>
    <property type="match status" value="1"/>
</dbReference>
<evidence type="ECO:0000256" key="3">
    <source>
        <dbReference type="ARBA" id="ARBA00022832"/>
    </source>
</evidence>
<dbReference type="Gene3D" id="3.30.300.30">
    <property type="match status" value="1"/>
</dbReference>
<dbReference type="Pfam" id="PF23024">
    <property type="entry name" value="AMP-dom_DIP2-like"/>
    <property type="match status" value="1"/>
</dbReference>
<feature type="domain" description="AMP-dependent synthetase/ligase" evidence="5">
    <location>
        <begin position="37"/>
        <end position="405"/>
    </location>
</feature>
<keyword evidence="3" id="KW-0276">Fatty acid metabolism</keyword>
<evidence type="ECO:0000259" key="5">
    <source>
        <dbReference type="Pfam" id="PF00501"/>
    </source>
</evidence>
<accession>A0ABW7WUF2</accession>
<feature type="domain" description="AMP-binding enzyme C-terminal" evidence="6">
    <location>
        <begin position="447"/>
        <end position="557"/>
    </location>
</feature>
<comment type="similarity">
    <text evidence="1">Belongs to the ATP-dependent AMP-binding enzyme family.</text>
</comment>
<dbReference type="CDD" id="cd05931">
    <property type="entry name" value="FAAL"/>
    <property type="match status" value="1"/>
</dbReference>
<dbReference type="InterPro" id="IPR020845">
    <property type="entry name" value="AMP-binding_CS"/>
</dbReference>
<dbReference type="Pfam" id="PF00501">
    <property type="entry name" value="AMP-binding"/>
    <property type="match status" value="1"/>
</dbReference>
<proteinExistence type="inferred from homology"/>
<dbReference type="PANTHER" id="PTHR22754">
    <property type="entry name" value="DISCO-INTERACTING PROTEIN 2 DIP2 -RELATED"/>
    <property type="match status" value="1"/>
</dbReference>
<dbReference type="Gene3D" id="3.40.50.12780">
    <property type="entry name" value="N-terminal domain of ligase-like"/>
    <property type="match status" value="1"/>
</dbReference>
<dbReference type="InterPro" id="IPR042099">
    <property type="entry name" value="ANL_N_sf"/>
</dbReference>
<evidence type="ECO:0000259" key="6">
    <source>
        <dbReference type="Pfam" id="PF23024"/>
    </source>
</evidence>
<evidence type="ECO:0000256" key="4">
    <source>
        <dbReference type="ARBA" id="ARBA00023098"/>
    </source>
</evidence>
<keyword evidence="8" id="KW-1185">Reference proteome</keyword>
<gene>
    <name evidence="7" type="ORF">ACH49W_03695</name>
</gene>
<keyword evidence="2 7" id="KW-0436">Ligase</keyword>
<dbReference type="InterPro" id="IPR000873">
    <property type="entry name" value="AMP-dep_synth/lig_dom"/>
</dbReference>
<reference evidence="7 8" key="1">
    <citation type="submission" date="2024-10" db="EMBL/GenBank/DDBJ databases">
        <title>The Natural Products Discovery Center: Release of the First 8490 Sequenced Strains for Exploring Actinobacteria Biosynthetic Diversity.</title>
        <authorList>
            <person name="Kalkreuter E."/>
            <person name="Kautsar S.A."/>
            <person name="Yang D."/>
            <person name="Bader C.D."/>
            <person name="Teijaro C.N."/>
            <person name="Fluegel L."/>
            <person name="Davis C.M."/>
            <person name="Simpson J.R."/>
            <person name="Lauterbach L."/>
            <person name="Steele A.D."/>
            <person name="Gui C."/>
            <person name="Meng S."/>
            <person name="Li G."/>
            <person name="Viehrig K."/>
            <person name="Ye F."/>
            <person name="Su P."/>
            <person name="Kiefer A.F."/>
            <person name="Nichols A."/>
            <person name="Cepeda A.J."/>
            <person name="Yan W."/>
            <person name="Fan B."/>
            <person name="Jiang Y."/>
            <person name="Adhikari A."/>
            <person name="Zheng C.-J."/>
            <person name="Schuster L."/>
            <person name="Cowan T.M."/>
            <person name="Smanski M.J."/>
            <person name="Chevrette M.G."/>
            <person name="De Carvalho L.P.S."/>
            <person name="Shen B."/>
        </authorList>
    </citation>
    <scope>NUCLEOTIDE SEQUENCE [LARGE SCALE GENOMIC DNA]</scope>
    <source>
        <strain evidence="7 8">NPDC019275</strain>
    </source>
</reference>
<dbReference type="RefSeq" id="WP_397090985.1">
    <property type="nucleotide sequence ID" value="NZ_JBIRYO010000002.1"/>
</dbReference>
<dbReference type="InterPro" id="IPR025110">
    <property type="entry name" value="AMP-bd_C"/>
</dbReference>